<name>A0A2S6IM03_9ACTN</name>
<keyword evidence="4" id="KW-1185">Reference proteome</keyword>
<keyword evidence="2" id="KW-0812">Transmembrane</keyword>
<feature type="transmembrane region" description="Helical" evidence="2">
    <location>
        <begin position="445"/>
        <end position="467"/>
    </location>
</feature>
<keyword evidence="2" id="KW-0472">Membrane</keyword>
<dbReference type="AlphaFoldDB" id="A0A2S6IM03"/>
<dbReference type="RefSeq" id="WP_104432615.1">
    <property type="nucleotide sequence ID" value="NZ_PTJD01000006.1"/>
</dbReference>
<feature type="transmembrane region" description="Helical" evidence="2">
    <location>
        <begin position="502"/>
        <end position="521"/>
    </location>
</feature>
<feature type="transmembrane region" description="Helical" evidence="2">
    <location>
        <begin position="218"/>
        <end position="236"/>
    </location>
</feature>
<comment type="caution">
    <text evidence="3">The sequence shown here is derived from an EMBL/GenBank/DDBJ whole genome shotgun (WGS) entry which is preliminary data.</text>
</comment>
<feature type="transmembrane region" description="Helical" evidence="2">
    <location>
        <begin position="35"/>
        <end position="51"/>
    </location>
</feature>
<gene>
    <name evidence="3" type="ORF">CLV92_10639</name>
</gene>
<feature type="transmembrane region" description="Helical" evidence="2">
    <location>
        <begin position="406"/>
        <end position="439"/>
    </location>
</feature>
<feature type="transmembrane region" description="Helical" evidence="2">
    <location>
        <begin position="582"/>
        <end position="604"/>
    </location>
</feature>
<feature type="region of interest" description="Disordered" evidence="1">
    <location>
        <begin position="138"/>
        <end position="175"/>
    </location>
</feature>
<feature type="transmembrane region" description="Helical" evidence="2">
    <location>
        <begin position="58"/>
        <end position="80"/>
    </location>
</feature>
<feature type="compositionally biased region" description="Gly residues" evidence="1">
    <location>
        <begin position="163"/>
        <end position="174"/>
    </location>
</feature>
<evidence type="ECO:0000313" key="4">
    <source>
        <dbReference type="Proteomes" id="UP000239485"/>
    </source>
</evidence>
<feature type="transmembrane region" description="Helical" evidence="2">
    <location>
        <begin position="243"/>
        <end position="264"/>
    </location>
</feature>
<sequence length="740" mass="78653">MTPSSWPRLAVATALGLVALSLVLPAPAPLRAVAVAAFWAWLLGAAVRYVAGGRNDHLLPGAVNAALGLAGLAALSQLAIALGLDAPAAITLGTALAAAAAVLLRRPSPDAAGEAPHGDHAALRPVAARQAVGVGGAAHHDAPHLDTAHHDGAPPREVRPAPGGAGAAADGRGGPTARWTTWAGAVGVAVALALWALSLGGVDLDRLNGYGLLAAVPLLWYVALAICVAVAAVTALHPARHRGAFWAAIAGIVLILHATPAVAYDMPRYTWTFKHIGVVEYIRAANELPRLRDIYYNWPGFFAAAEWFTSAASLDVRTAARWAPPFFEILNASAVWYLARSLTRDARTVRLATLVFALTIWVGQDYFAPQPLAFFLGIVLIAVLVRAHRAGGALHRDSSSSGRERALLAAGAALIWIGTMTTHQLTPVVVLLVLFVLTALLRWRAWWLVVAFAVLEVAWLALAWPYLAQSPYSLFSFNPLDGSSADVLSRYEPMEGVVFRRATVYVLYFGMFAVGGGWALLTGRRSVASRIALVGAFAPALVLLAQDYGGEGQLRTYLYALPFLAFSVARAAVAGLERLGAGLRPVATVAGAAVLTALFLPAYLGQERVNRVVPADVAAAEWFYANAAPGTEMIGLAPNSPSRIDERYLDYPLQSETSPTAFVSEEFQSSPDAAAVVEYLRTQEGNPYLVATPSQAGYLEYFGAMQPERFYALQRELDQQPGLRLVFRQDGASVWQVLRS</sequence>
<proteinExistence type="predicted"/>
<feature type="transmembrane region" description="Helical" evidence="2">
    <location>
        <begin position="179"/>
        <end position="198"/>
    </location>
</feature>
<dbReference type="OrthoDB" id="139907at2"/>
<evidence type="ECO:0000256" key="1">
    <source>
        <dbReference type="SAM" id="MobiDB-lite"/>
    </source>
</evidence>
<feature type="transmembrane region" description="Helical" evidence="2">
    <location>
        <begin position="86"/>
        <end position="104"/>
    </location>
</feature>
<dbReference type="EMBL" id="PTJD01000006">
    <property type="protein sequence ID" value="PPK95218.1"/>
    <property type="molecule type" value="Genomic_DNA"/>
</dbReference>
<dbReference type="Proteomes" id="UP000239485">
    <property type="component" value="Unassembled WGS sequence"/>
</dbReference>
<feature type="transmembrane region" description="Helical" evidence="2">
    <location>
        <begin position="527"/>
        <end position="545"/>
    </location>
</feature>
<reference evidence="3 4" key="1">
    <citation type="submission" date="2018-02" db="EMBL/GenBank/DDBJ databases">
        <title>Genomic Encyclopedia of Archaeal and Bacterial Type Strains, Phase II (KMG-II): from individual species to whole genera.</title>
        <authorList>
            <person name="Goeker M."/>
        </authorList>
    </citation>
    <scope>NUCLEOTIDE SEQUENCE [LARGE SCALE GENOMIC DNA]</scope>
    <source>
        <strain evidence="3 4">DSM 22857</strain>
    </source>
</reference>
<organism evidence="3 4">
    <name type="scientific">Kineococcus xinjiangensis</name>
    <dbReference type="NCBI Taxonomy" id="512762"/>
    <lineage>
        <taxon>Bacteria</taxon>
        <taxon>Bacillati</taxon>
        <taxon>Actinomycetota</taxon>
        <taxon>Actinomycetes</taxon>
        <taxon>Kineosporiales</taxon>
        <taxon>Kineosporiaceae</taxon>
        <taxon>Kineococcus</taxon>
    </lineage>
</organism>
<feature type="transmembrane region" description="Helical" evidence="2">
    <location>
        <begin position="557"/>
        <end position="576"/>
    </location>
</feature>
<feature type="compositionally biased region" description="Basic and acidic residues" evidence="1">
    <location>
        <begin position="138"/>
        <end position="159"/>
    </location>
</feature>
<evidence type="ECO:0000256" key="2">
    <source>
        <dbReference type="SAM" id="Phobius"/>
    </source>
</evidence>
<evidence type="ECO:0000313" key="3">
    <source>
        <dbReference type="EMBL" id="PPK95218.1"/>
    </source>
</evidence>
<protein>
    <submittedName>
        <fullName evidence="3">Uncharacterized protein</fullName>
    </submittedName>
</protein>
<accession>A0A2S6IM03</accession>
<feature type="transmembrane region" description="Helical" evidence="2">
    <location>
        <begin position="374"/>
        <end position="394"/>
    </location>
</feature>
<keyword evidence="2" id="KW-1133">Transmembrane helix</keyword>